<dbReference type="KEGG" id="fgr:FGSG_12861"/>
<reference evidence="3 4" key="1">
    <citation type="journal article" date="2007" name="Science">
        <title>The Fusarium graminearum genome reveals a link between localized polymorphism and pathogen specialization.</title>
        <authorList>
            <person name="Cuomo C.A."/>
            <person name="Gueldener U."/>
            <person name="Xu J.-R."/>
            <person name="Trail F."/>
            <person name="Turgeon B.G."/>
            <person name="Di Pietro A."/>
            <person name="Walton J.D."/>
            <person name="Ma L.-J."/>
            <person name="Baker S.E."/>
            <person name="Rep M."/>
            <person name="Adam G."/>
            <person name="Antoniw J."/>
            <person name="Baldwin T."/>
            <person name="Calvo S.E."/>
            <person name="Chang Y.-L."/>
            <person name="DeCaprio D."/>
            <person name="Gale L.R."/>
            <person name="Gnerre S."/>
            <person name="Goswami R.S."/>
            <person name="Hammond-Kosack K."/>
            <person name="Harris L.J."/>
            <person name="Hilburn K."/>
            <person name="Kennell J.C."/>
            <person name="Kroken S."/>
            <person name="Magnuson J.K."/>
            <person name="Mannhaupt G."/>
            <person name="Mauceli E.W."/>
            <person name="Mewes H.-W."/>
            <person name="Mitterbauer R."/>
            <person name="Muehlbauer G."/>
            <person name="Muensterkoetter M."/>
            <person name="Nelson D."/>
            <person name="O'Donnell K."/>
            <person name="Ouellet T."/>
            <person name="Qi W."/>
            <person name="Quesneville H."/>
            <person name="Roncero M.I.G."/>
            <person name="Seong K.-Y."/>
            <person name="Tetko I.V."/>
            <person name="Urban M."/>
            <person name="Waalwijk C."/>
            <person name="Ward T.J."/>
            <person name="Yao J."/>
            <person name="Birren B.W."/>
            <person name="Kistler H.C."/>
        </authorList>
    </citation>
    <scope>NUCLEOTIDE SEQUENCE [LARGE SCALE GENOMIC DNA]</scope>
    <source>
        <strain evidence="4">ATCC MYA-4620 / CBS 123657 / FGSC 9075 / NRRL 31084 / PH-1</strain>
        <strain evidence="3">PH-1 / ATCC MYA-4620 / FGSC 9075 / NRRL 31084</strain>
    </source>
</reference>
<feature type="compositionally biased region" description="Basic and acidic residues" evidence="1">
    <location>
        <begin position="60"/>
        <end position="72"/>
    </location>
</feature>
<evidence type="ECO:0000313" key="4">
    <source>
        <dbReference type="Proteomes" id="UP000070720"/>
    </source>
</evidence>
<dbReference type="HOGENOM" id="CLU_2236839_0_0_1"/>
<proteinExistence type="predicted"/>
<evidence type="ECO:0000313" key="3">
    <source>
        <dbReference type="EnsemblFungi" id="CEF85909"/>
    </source>
</evidence>
<dbReference type="RefSeq" id="XP_011324675.1">
    <property type="nucleotide sequence ID" value="XM_011326373.1"/>
</dbReference>
<dbReference type="VEuPathDB" id="FungiDB:FGRAMPH1_01G19377"/>
<name>I1S7N6_GIBZE</name>
<evidence type="ECO:0000256" key="1">
    <source>
        <dbReference type="SAM" id="MobiDB-lite"/>
    </source>
</evidence>
<dbReference type="InParanoid" id="I1S7N6"/>
<keyword evidence="4" id="KW-1185">Reference proteome</keyword>
<organism evidence="2 4">
    <name type="scientific">Gibberella zeae (strain ATCC MYA-4620 / CBS 123657 / FGSC 9075 / NRRL 31084 / PH-1)</name>
    <name type="common">Wheat head blight fungus</name>
    <name type="synonym">Fusarium graminearum</name>
    <dbReference type="NCBI Taxonomy" id="229533"/>
    <lineage>
        <taxon>Eukaryota</taxon>
        <taxon>Fungi</taxon>
        <taxon>Dikarya</taxon>
        <taxon>Ascomycota</taxon>
        <taxon>Pezizomycotina</taxon>
        <taxon>Sordariomycetes</taxon>
        <taxon>Hypocreomycetidae</taxon>
        <taxon>Hypocreales</taxon>
        <taxon>Nectriaceae</taxon>
        <taxon>Fusarium</taxon>
    </lineage>
</organism>
<dbReference type="EMBL" id="HG970334">
    <property type="protein sequence ID" value="CEF85909.1"/>
    <property type="molecule type" value="Genomic_DNA"/>
</dbReference>
<reference evidence="3" key="4">
    <citation type="submission" date="2017-01" db="UniProtKB">
        <authorList>
            <consortium name="EnsemblFungi"/>
        </authorList>
    </citation>
    <scope>IDENTIFICATION</scope>
    <source>
        <strain evidence="3">PH-1 / ATCC MYA-4620 / FGSC 9075 / NRRL 31084</strain>
    </source>
</reference>
<dbReference type="AlphaFoldDB" id="I1S7N6"/>
<sequence length="105" mass="11695">MWKVICKTEPQYTVEQLTTELGVCISSHLTLEKPQDLRSSTWNAENRGECSGKGNSQAHEASRDYTHGHQTEADFLSGSPGVVFGHFCQERISGDRQQMPSIVRG</sequence>
<accession>I1S7N6</accession>
<reference evidence="2 4" key="3">
    <citation type="journal article" date="2015" name="BMC Genomics">
        <title>The completed genome sequence of the pathogenic ascomycete fungus Fusarium graminearum.</title>
        <authorList>
            <person name="King R."/>
            <person name="Urban M."/>
            <person name="Hammond-Kosack M.C."/>
            <person name="Hassani-Pak K."/>
            <person name="Hammond-Kosack K.E."/>
        </authorList>
    </citation>
    <scope>NUCLEOTIDE SEQUENCE [LARGE SCALE GENOMIC DNA]</scope>
    <source>
        <strain evidence="4">ATCC MYA-4620 / CBS 123657 / FGSC 9075 / NRRL 31084 / PH-1</strain>
        <strain evidence="2">PH-1</strain>
    </source>
</reference>
<evidence type="ECO:0000313" key="2">
    <source>
        <dbReference type="EMBL" id="CEF85909.1"/>
    </source>
</evidence>
<feature type="region of interest" description="Disordered" evidence="1">
    <location>
        <begin position="35"/>
        <end position="74"/>
    </location>
</feature>
<reference evidence="3 4" key="2">
    <citation type="journal article" date="2010" name="Nature">
        <title>Comparative genomics reveals mobile pathogenicity chromosomes in Fusarium.</title>
        <authorList>
            <person name="Ma L.J."/>
            <person name="van der Does H.C."/>
            <person name="Borkovich K.A."/>
            <person name="Coleman J.J."/>
            <person name="Daboussi M.J."/>
            <person name="Di Pietro A."/>
            <person name="Dufresne M."/>
            <person name="Freitag M."/>
            <person name="Grabherr M."/>
            <person name="Henrissat B."/>
            <person name="Houterman P.M."/>
            <person name="Kang S."/>
            <person name="Shim W.B."/>
            <person name="Woloshuk C."/>
            <person name="Xie X."/>
            <person name="Xu J.R."/>
            <person name="Antoniw J."/>
            <person name="Baker S.E."/>
            <person name="Bluhm B.H."/>
            <person name="Breakspear A."/>
            <person name="Brown D.W."/>
            <person name="Butchko R.A."/>
            <person name="Chapman S."/>
            <person name="Coulson R."/>
            <person name="Coutinho P.M."/>
            <person name="Danchin E.G."/>
            <person name="Diener A."/>
            <person name="Gale L.R."/>
            <person name="Gardiner D.M."/>
            <person name="Goff S."/>
            <person name="Hammond-Kosack K.E."/>
            <person name="Hilburn K."/>
            <person name="Hua-Van A."/>
            <person name="Jonkers W."/>
            <person name="Kazan K."/>
            <person name="Kodira C.D."/>
            <person name="Koehrsen M."/>
            <person name="Kumar L."/>
            <person name="Lee Y.H."/>
            <person name="Li L."/>
            <person name="Manners J.M."/>
            <person name="Miranda-Saavedra D."/>
            <person name="Mukherjee M."/>
            <person name="Park G."/>
            <person name="Park J."/>
            <person name="Park S.Y."/>
            <person name="Proctor R.H."/>
            <person name="Regev A."/>
            <person name="Ruiz-Roldan M.C."/>
            <person name="Sain D."/>
            <person name="Sakthikumar S."/>
            <person name="Sykes S."/>
            <person name="Schwartz D.C."/>
            <person name="Turgeon B.G."/>
            <person name="Wapinski I."/>
            <person name="Yoder O."/>
            <person name="Young S."/>
            <person name="Zeng Q."/>
            <person name="Zhou S."/>
            <person name="Galagan J."/>
            <person name="Cuomo C.A."/>
            <person name="Kistler H.C."/>
            <person name="Rep M."/>
        </authorList>
    </citation>
    <scope>GENOME REANNOTATION</scope>
    <source>
        <strain evidence="4">ATCC MYA-4620 / CBS 123657 / FGSC 9075 / NRRL 31084 / PH-1</strain>
        <strain evidence="3">PH-1 / ATCC MYA-4620 / FGSC 9075 / NRRL 31084</strain>
    </source>
</reference>
<accession>A0A098DX45</accession>
<gene>
    <name evidence="2" type="ORF">FGRAMPH1_01T19377</name>
</gene>
<protein>
    <submittedName>
        <fullName evidence="2">Chromosome 3, complete genome</fullName>
    </submittedName>
</protein>
<dbReference type="Proteomes" id="UP000070720">
    <property type="component" value="Chromosome 3"/>
</dbReference>
<dbReference type="EnsemblFungi" id="CEF85909">
    <property type="protein sequence ID" value="CEF85909"/>
    <property type="gene ID" value="FGRRES_12861"/>
</dbReference>